<accession>A0AAI8CML1</accession>
<reference evidence="2 3" key="1">
    <citation type="journal article" date="2015" name="Stand. Genomic Sci.">
        <title>Genome sequence of a native-feather degrading extremely thermophilic Eubacterium, Fervidobacterium islandicum AW-1.</title>
        <authorList>
            <person name="Lee Y.J."/>
            <person name="Jeong H."/>
            <person name="Park G.S."/>
            <person name="Kwak Y."/>
            <person name="Lee S.J."/>
            <person name="Lee S.J."/>
            <person name="Park M.K."/>
            <person name="Kim J.Y."/>
            <person name="Kang H.K."/>
            <person name="Shin J.H."/>
            <person name="Lee D.W."/>
        </authorList>
    </citation>
    <scope>NUCLEOTIDE SEQUENCE [LARGE SCALE GENOMIC DNA]</scope>
    <source>
        <strain evidence="2 3">AW-1</strain>
    </source>
</reference>
<name>A0AAI8CML1_FERIS</name>
<protein>
    <submittedName>
        <fullName evidence="2">Uncharacterized protein</fullName>
    </submittedName>
</protein>
<sequence>MKRLFTIIAVFMMLVIIQLPMFAETSSGHHHEEGEECACEVAESRDITIAEKELQTIDEELTAKISELEELTNMLYELISTKLSIEDFEMFSSELELRLSEVEQKLLNVESTIETGLPAVRDMIYEISSNLDSLENRLTEYINVATAQSVEEVKTTVLDEVNTKLADIEVTLDIHDSDILKIYDLLGEVSEKLSLLEDTIKSLTEMKDATKSEVFDELSPILDDLQVALNIHDSDILKLYDITSTLTEEIASIEESIANILPLQESLETVSLRLDMHDQDIVNIYDALSTKANVSDVEELTVRIENLESVVGTLGNSNIEDRISLLEEYANMIYDTMSTKPSLEDVEQMIIPVKEEMDNISVSLKTVADKVSAQDVDIVKLYGYVTQLFNEVQKLSGRISLIETMVRELYQKEGK</sequence>
<keyword evidence="1" id="KW-0175">Coiled coil</keyword>
<evidence type="ECO:0000313" key="3">
    <source>
        <dbReference type="Proteomes" id="UP000093740"/>
    </source>
</evidence>
<proteinExistence type="predicted"/>
<feature type="coiled-coil region" evidence="1">
    <location>
        <begin position="186"/>
        <end position="213"/>
    </location>
</feature>
<evidence type="ECO:0000256" key="1">
    <source>
        <dbReference type="SAM" id="Coils"/>
    </source>
</evidence>
<keyword evidence="3" id="KW-1185">Reference proteome</keyword>
<organism evidence="2 3">
    <name type="scientific">Fervidobacterium islandicum</name>
    <dbReference type="NCBI Taxonomy" id="2423"/>
    <lineage>
        <taxon>Bacteria</taxon>
        <taxon>Thermotogati</taxon>
        <taxon>Thermotogota</taxon>
        <taxon>Thermotogae</taxon>
        <taxon>Thermotogales</taxon>
        <taxon>Fervidobacteriaceae</taxon>
        <taxon>Fervidobacterium</taxon>
    </lineage>
</organism>
<dbReference type="KEGG" id="fia:NA23_06935"/>
<evidence type="ECO:0000313" key="2">
    <source>
        <dbReference type="EMBL" id="AMW33005.1"/>
    </source>
</evidence>
<feature type="coiled-coil region" evidence="1">
    <location>
        <begin position="51"/>
        <end position="112"/>
    </location>
</feature>
<dbReference type="AlphaFoldDB" id="A0AAI8CML1"/>
<dbReference type="RefSeq" id="WP_033191994.1">
    <property type="nucleotide sequence ID" value="NZ_CP014334.2"/>
</dbReference>
<dbReference type="Proteomes" id="UP000093740">
    <property type="component" value="Chromosome"/>
</dbReference>
<gene>
    <name evidence="2" type="ORF">NA23_06935</name>
</gene>
<dbReference type="EMBL" id="CP014334">
    <property type="protein sequence ID" value="AMW33005.1"/>
    <property type="molecule type" value="Genomic_DNA"/>
</dbReference>